<dbReference type="InterPro" id="IPR051170">
    <property type="entry name" value="Neural/epithelial_adhesion"/>
</dbReference>
<dbReference type="SMART" id="SM00409">
    <property type="entry name" value="IG"/>
    <property type="match status" value="2"/>
</dbReference>
<dbReference type="PANTHER" id="PTHR12231">
    <property type="entry name" value="CTX-RELATED TYPE I TRANSMEMBRANE PROTEIN"/>
    <property type="match status" value="1"/>
</dbReference>
<keyword evidence="2" id="KW-0677">Repeat</keyword>
<dbReference type="AlphaFoldDB" id="A0A5B7CVC9"/>
<dbReference type="EMBL" id="VSRR010000161">
    <property type="protein sequence ID" value="MPC11403.1"/>
    <property type="molecule type" value="Genomic_DNA"/>
</dbReference>
<gene>
    <name evidence="6" type="primary">Lac_4</name>
    <name evidence="6" type="ORF">E2C01_004066</name>
</gene>
<accession>A0A5B7CVC9</accession>
<dbReference type="GO" id="GO:0043005">
    <property type="term" value="C:neuron projection"/>
    <property type="evidence" value="ECO:0007669"/>
    <property type="project" value="TreeGrafter"/>
</dbReference>
<evidence type="ECO:0000256" key="1">
    <source>
        <dbReference type="ARBA" id="ARBA00022729"/>
    </source>
</evidence>
<protein>
    <submittedName>
        <fullName evidence="6">Lachesin</fullName>
    </submittedName>
</protein>
<dbReference type="InterPro" id="IPR036179">
    <property type="entry name" value="Ig-like_dom_sf"/>
</dbReference>
<dbReference type="InterPro" id="IPR007110">
    <property type="entry name" value="Ig-like_dom"/>
</dbReference>
<dbReference type="PROSITE" id="PS50835">
    <property type="entry name" value="IG_LIKE"/>
    <property type="match status" value="1"/>
</dbReference>
<evidence type="ECO:0000256" key="4">
    <source>
        <dbReference type="ARBA" id="ARBA00023319"/>
    </source>
</evidence>
<dbReference type="OrthoDB" id="10012075at2759"/>
<dbReference type="Proteomes" id="UP000324222">
    <property type="component" value="Unassembled WGS sequence"/>
</dbReference>
<dbReference type="Pfam" id="PF13927">
    <property type="entry name" value="Ig_3"/>
    <property type="match status" value="1"/>
</dbReference>
<evidence type="ECO:0000313" key="7">
    <source>
        <dbReference type="Proteomes" id="UP000324222"/>
    </source>
</evidence>
<evidence type="ECO:0000256" key="3">
    <source>
        <dbReference type="ARBA" id="ARBA00023157"/>
    </source>
</evidence>
<keyword evidence="4" id="KW-0393">Immunoglobulin domain</keyword>
<evidence type="ECO:0000256" key="2">
    <source>
        <dbReference type="ARBA" id="ARBA00022737"/>
    </source>
</evidence>
<sequence>MLLTIDQRTITLIPRFSVSRDDPTTWTLHIQDVEPTDTGYYVCQVNMIPVINQVGFVQVVVPPQFVDEESSQSHVSVQERHDVRLVCRARGVPKPVIRWTREDGLFFTAGRSGQVHPVITVPNQLVGAPIDTSVTLECQVAAFPNAVHFWRFNDQLLINSSRQETQEIRKGYTTTMKLSLRNLKAKDFGTYVCAAKNSLGETESNVRLYEIEVNRRAEEKQEQLGNSNSVIRPERPNTDRMMDIWSKPGDFRAGLDSDSPSYTLEDDTSLERGGDFAGGLDGSGGSLGRTGFGPASSSSCNFRCCGEMWCSVWAACALVTAWLQGQRQPQPCIVFGFLLVAAAVAVSTPTLDLRPVLAHT</sequence>
<keyword evidence="7" id="KW-1185">Reference proteome</keyword>
<evidence type="ECO:0000313" key="6">
    <source>
        <dbReference type="EMBL" id="MPC11403.1"/>
    </source>
</evidence>
<dbReference type="Gene3D" id="2.60.40.10">
    <property type="entry name" value="Immunoglobulins"/>
    <property type="match status" value="3"/>
</dbReference>
<organism evidence="6 7">
    <name type="scientific">Portunus trituberculatus</name>
    <name type="common">Swimming crab</name>
    <name type="synonym">Neptunus trituberculatus</name>
    <dbReference type="NCBI Taxonomy" id="210409"/>
    <lineage>
        <taxon>Eukaryota</taxon>
        <taxon>Metazoa</taxon>
        <taxon>Ecdysozoa</taxon>
        <taxon>Arthropoda</taxon>
        <taxon>Crustacea</taxon>
        <taxon>Multicrustacea</taxon>
        <taxon>Malacostraca</taxon>
        <taxon>Eumalacostraca</taxon>
        <taxon>Eucarida</taxon>
        <taxon>Decapoda</taxon>
        <taxon>Pleocyemata</taxon>
        <taxon>Brachyura</taxon>
        <taxon>Eubrachyura</taxon>
        <taxon>Portunoidea</taxon>
        <taxon>Portunidae</taxon>
        <taxon>Portuninae</taxon>
        <taxon>Portunus</taxon>
    </lineage>
</organism>
<dbReference type="SMART" id="SM00408">
    <property type="entry name" value="IGc2"/>
    <property type="match status" value="1"/>
</dbReference>
<dbReference type="SUPFAM" id="SSF48726">
    <property type="entry name" value="Immunoglobulin"/>
    <property type="match status" value="2"/>
</dbReference>
<evidence type="ECO:0000259" key="5">
    <source>
        <dbReference type="PROSITE" id="PS50835"/>
    </source>
</evidence>
<name>A0A5B7CVC9_PORTR</name>
<comment type="caution">
    <text evidence="6">The sequence shown here is derived from an EMBL/GenBank/DDBJ whole genome shotgun (WGS) entry which is preliminary data.</text>
</comment>
<dbReference type="InterPro" id="IPR003598">
    <property type="entry name" value="Ig_sub2"/>
</dbReference>
<dbReference type="InterPro" id="IPR013783">
    <property type="entry name" value="Ig-like_fold"/>
</dbReference>
<dbReference type="FunFam" id="2.60.40.10:FF:000032">
    <property type="entry name" value="palladin isoform X1"/>
    <property type="match status" value="1"/>
</dbReference>
<feature type="domain" description="Ig-like" evidence="5">
    <location>
        <begin position="63"/>
        <end position="209"/>
    </location>
</feature>
<reference evidence="6 7" key="1">
    <citation type="submission" date="2019-05" db="EMBL/GenBank/DDBJ databases">
        <title>Another draft genome of Portunus trituberculatus and its Hox gene families provides insights of decapod evolution.</title>
        <authorList>
            <person name="Jeong J.-H."/>
            <person name="Song I."/>
            <person name="Kim S."/>
            <person name="Choi T."/>
            <person name="Kim D."/>
            <person name="Ryu S."/>
            <person name="Kim W."/>
        </authorList>
    </citation>
    <scope>NUCLEOTIDE SEQUENCE [LARGE SCALE GENOMIC DNA]</scope>
    <source>
        <tissue evidence="6">Muscle</tissue>
    </source>
</reference>
<dbReference type="PANTHER" id="PTHR12231:SF253">
    <property type="entry name" value="DPR-INTERACTING PROTEIN ETA, ISOFORM B-RELATED"/>
    <property type="match status" value="1"/>
</dbReference>
<keyword evidence="3" id="KW-1015">Disulfide bond</keyword>
<proteinExistence type="predicted"/>
<keyword evidence="1" id="KW-0732">Signal</keyword>
<dbReference type="InterPro" id="IPR003599">
    <property type="entry name" value="Ig_sub"/>
</dbReference>